<dbReference type="AlphaFoldDB" id="A0A2L2X7G8"/>
<comment type="cofactor">
    <cofactor evidence="7">
        <name>Zn(2+)</name>
        <dbReference type="ChEBI" id="CHEBI:29105"/>
    </cofactor>
    <text evidence="7">Binds 1 zinc ion per subunit.</text>
</comment>
<name>A0A2L2X7G8_9FIRM</name>
<keyword evidence="7" id="KW-0479">Metal-binding</keyword>
<gene>
    <name evidence="8" type="ORF">DCCM_0128</name>
</gene>
<feature type="binding site" evidence="7">
    <location>
        <position position="95"/>
    </location>
    <ligand>
        <name>Zn(2+)</name>
        <dbReference type="ChEBI" id="CHEBI:29105"/>
    </ligand>
</feature>
<dbReference type="SUPFAM" id="SSF46785">
    <property type="entry name" value="Winged helix' DNA-binding domain"/>
    <property type="match status" value="1"/>
</dbReference>
<dbReference type="InterPro" id="IPR002481">
    <property type="entry name" value="FUR"/>
</dbReference>
<organism evidence="8 9">
    <name type="scientific">Desulfocucumis palustris</name>
    <dbReference type="NCBI Taxonomy" id="1898651"/>
    <lineage>
        <taxon>Bacteria</taxon>
        <taxon>Bacillati</taxon>
        <taxon>Bacillota</taxon>
        <taxon>Clostridia</taxon>
        <taxon>Eubacteriales</taxon>
        <taxon>Desulfocucumaceae</taxon>
        <taxon>Desulfocucumis</taxon>
    </lineage>
</organism>
<evidence type="ECO:0000313" key="8">
    <source>
        <dbReference type="EMBL" id="GBF31940.1"/>
    </source>
</evidence>
<evidence type="ECO:0000256" key="2">
    <source>
        <dbReference type="ARBA" id="ARBA00022491"/>
    </source>
</evidence>
<dbReference type="OrthoDB" id="8659436at2"/>
<evidence type="ECO:0000256" key="6">
    <source>
        <dbReference type="ARBA" id="ARBA00023163"/>
    </source>
</evidence>
<dbReference type="PANTHER" id="PTHR33202">
    <property type="entry name" value="ZINC UPTAKE REGULATION PROTEIN"/>
    <property type="match status" value="1"/>
</dbReference>
<dbReference type="InterPro" id="IPR043135">
    <property type="entry name" value="Fur_C"/>
</dbReference>
<feature type="binding site" evidence="7">
    <location>
        <position position="98"/>
    </location>
    <ligand>
        <name>Zn(2+)</name>
        <dbReference type="ChEBI" id="CHEBI:29105"/>
    </ligand>
</feature>
<evidence type="ECO:0000313" key="9">
    <source>
        <dbReference type="Proteomes" id="UP000239549"/>
    </source>
</evidence>
<dbReference type="PANTHER" id="PTHR33202:SF8">
    <property type="entry name" value="PEROXIDE-RESPONSIVE REPRESSOR PERR"/>
    <property type="match status" value="1"/>
</dbReference>
<keyword evidence="9" id="KW-1185">Reference proteome</keyword>
<protein>
    <submittedName>
        <fullName evidence="8">Peroxide stress regulator</fullName>
    </submittedName>
</protein>
<keyword evidence="6" id="KW-0804">Transcription</keyword>
<evidence type="ECO:0000256" key="4">
    <source>
        <dbReference type="ARBA" id="ARBA00023015"/>
    </source>
</evidence>
<dbReference type="GO" id="GO:0000976">
    <property type="term" value="F:transcription cis-regulatory region binding"/>
    <property type="evidence" value="ECO:0007669"/>
    <property type="project" value="TreeGrafter"/>
</dbReference>
<evidence type="ECO:0000256" key="1">
    <source>
        <dbReference type="ARBA" id="ARBA00007957"/>
    </source>
</evidence>
<keyword evidence="3 7" id="KW-0862">Zinc</keyword>
<dbReference type="InterPro" id="IPR036390">
    <property type="entry name" value="WH_DNA-bd_sf"/>
</dbReference>
<keyword evidence="5" id="KW-0238">DNA-binding</keyword>
<evidence type="ECO:0000256" key="5">
    <source>
        <dbReference type="ARBA" id="ARBA00023125"/>
    </source>
</evidence>
<keyword evidence="2" id="KW-0678">Repressor</keyword>
<dbReference type="Proteomes" id="UP000239549">
    <property type="component" value="Unassembled WGS sequence"/>
</dbReference>
<dbReference type="GO" id="GO:0008270">
    <property type="term" value="F:zinc ion binding"/>
    <property type="evidence" value="ECO:0007669"/>
    <property type="project" value="TreeGrafter"/>
</dbReference>
<feature type="binding site" evidence="7">
    <location>
        <position position="135"/>
    </location>
    <ligand>
        <name>Zn(2+)</name>
        <dbReference type="ChEBI" id="CHEBI:29105"/>
    </ligand>
</feature>
<feature type="binding site" evidence="7">
    <location>
        <position position="132"/>
    </location>
    <ligand>
        <name>Zn(2+)</name>
        <dbReference type="ChEBI" id="CHEBI:29105"/>
    </ligand>
</feature>
<dbReference type="CDD" id="cd07153">
    <property type="entry name" value="Fur_like"/>
    <property type="match status" value="1"/>
</dbReference>
<dbReference type="GO" id="GO:0003700">
    <property type="term" value="F:DNA-binding transcription factor activity"/>
    <property type="evidence" value="ECO:0007669"/>
    <property type="project" value="InterPro"/>
</dbReference>
<dbReference type="EMBL" id="BFAV01000005">
    <property type="protein sequence ID" value="GBF31940.1"/>
    <property type="molecule type" value="Genomic_DNA"/>
</dbReference>
<evidence type="ECO:0000256" key="7">
    <source>
        <dbReference type="PIRSR" id="PIRSR602481-1"/>
    </source>
</evidence>
<dbReference type="Gene3D" id="1.10.10.10">
    <property type="entry name" value="Winged helix-like DNA-binding domain superfamily/Winged helix DNA-binding domain"/>
    <property type="match status" value="1"/>
</dbReference>
<keyword evidence="4" id="KW-0805">Transcription regulation</keyword>
<dbReference type="GO" id="GO:1900376">
    <property type="term" value="P:regulation of secondary metabolite biosynthetic process"/>
    <property type="evidence" value="ECO:0007669"/>
    <property type="project" value="TreeGrafter"/>
</dbReference>
<dbReference type="Pfam" id="PF01475">
    <property type="entry name" value="FUR"/>
    <property type="match status" value="1"/>
</dbReference>
<evidence type="ECO:0000256" key="3">
    <source>
        <dbReference type="ARBA" id="ARBA00022833"/>
    </source>
</evidence>
<proteinExistence type="inferred from homology"/>
<accession>A0A2L2X7G8</accession>
<dbReference type="InterPro" id="IPR036388">
    <property type="entry name" value="WH-like_DNA-bd_sf"/>
</dbReference>
<sequence length="143" mass="16701">MKQKYNLIANELRRQNIRLSHLRKKVLEYLCQNPNHPTVDEIYVKIHKEVPNLSRTTIYNTLHILIKAGLLRLINIEDNETRYDIATQNHGHFKCEECGAIFDFNIDIDSFPIKELTGFKITDKNVYFKGVCPGCLLNIKNDN</sequence>
<comment type="caution">
    <text evidence="8">The sequence shown here is derived from an EMBL/GenBank/DDBJ whole genome shotgun (WGS) entry which is preliminary data.</text>
</comment>
<dbReference type="Gene3D" id="3.30.1490.190">
    <property type="match status" value="1"/>
</dbReference>
<reference evidence="9" key="1">
    <citation type="submission" date="2018-02" db="EMBL/GenBank/DDBJ databases">
        <title>Genome sequence of Desulfocucumis palustris strain NAW-5.</title>
        <authorList>
            <person name="Watanabe M."/>
            <person name="Kojima H."/>
            <person name="Fukui M."/>
        </authorList>
    </citation>
    <scope>NUCLEOTIDE SEQUENCE [LARGE SCALE GENOMIC DNA]</scope>
    <source>
        <strain evidence="9">NAW-5</strain>
    </source>
</reference>
<comment type="similarity">
    <text evidence="1">Belongs to the Fur family.</text>
</comment>
<dbReference type="GO" id="GO:0045892">
    <property type="term" value="P:negative regulation of DNA-templated transcription"/>
    <property type="evidence" value="ECO:0007669"/>
    <property type="project" value="TreeGrafter"/>
</dbReference>
<dbReference type="RefSeq" id="WP_104370543.1">
    <property type="nucleotide sequence ID" value="NZ_BFAV01000005.1"/>
</dbReference>